<dbReference type="RefSeq" id="WP_147737384.1">
    <property type="nucleotide sequence ID" value="NZ_SAXX01000024.1"/>
</dbReference>
<sequence>MFKIKRVIDKIYMGCGDDYKDGYVGCDVRKTKTAKIICKAWELSKYCKNVNEIYSRHMVEHLTYTEFNETLKDWHKALNGGGGKLHIICPDLDFHIEQFKNAIFDEENFNNKWSNFSHGVAGLYGWQRECDINNKDTKTKYWDVHKSGYNKEIMYFYLSRNGFVDIDIKTVDKWHLVAMGFKN</sequence>
<dbReference type="InterPro" id="IPR029063">
    <property type="entry name" value="SAM-dependent_MTases_sf"/>
</dbReference>
<evidence type="ECO:0000313" key="1">
    <source>
        <dbReference type="EMBL" id="TXJ30045.1"/>
    </source>
</evidence>
<proteinExistence type="predicted"/>
<protein>
    <recommendedName>
        <fullName evidence="3">Methyltransferase domain-containing protein</fullName>
    </recommendedName>
</protein>
<dbReference type="Proteomes" id="UP000324707">
    <property type="component" value="Unassembled WGS sequence"/>
</dbReference>
<dbReference type="Gene3D" id="3.40.50.150">
    <property type="entry name" value="Vaccinia Virus protein VP39"/>
    <property type="match status" value="1"/>
</dbReference>
<evidence type="ECO:0000313" key="2">
    <source>
        <dbReference type="Proteomes" id="UP000324707"/>
    </source>
</evidence>
<name>A0A5C8DX43_9SPIR</name>
<comment type="caution">
    <text evidence="1">The sequence shown here is derived from an EMBL/GenBank/DDBJ whole genome shotgun (WGS) entry which is preliminary data.</text>
</comment>
<gene>
    <name evidence="1" type="ORF">EPJ69_10720</name>
</gene>
<organism evidence="1 2">
    <name type="scientific">Brachyspira aalborgi</name>
    <dbReference type="NCBI Taxonomy" id="29522"/>
    <lineage>
        <taxon>Bacteria</taxon>
        <taxon>Pseudomonadati</taxon>
        <taxon>Spirochaetota</taxon>
        <taxon>Spirochaetia</taxon>
        <taxon>Brachyspirales</taxon>
        <taxon>Brachyspiraceae</taxon>
        <taxon>Brachyspira</taxon>
    </lineage>
</organism>
<evidence type="ECO:0008006" key="3">
    <source>
        <dbReference type="Google" id="ProtNLM"/>
    </source>
</evidence>
<dbReference type="SUPFAM" id="SSF53335">
    <property type="entry name" value="S-adenosyl-L-methionine-dependent methyltransferases"/>
    <property type="match status" value="1"/>
</dbReference>
<reference evidence="1 2" key="1">
    <citation type="journal article" date="1992" name="Lakartidningen">
        <title>[Penicillin V and not amoxicillin is the first choice preparation in acute otitis].</title>
        <authorList>
            <person name="Kamme C."/>
            <person name="Lundgren K."/>
            <person name="Prellner K."/>
        </authorList>
    </citation>
    <scope>NUCLEOTIDE SEQUENCE [LARGE SCALE GENOMIC DNA]</scope>
    <source>
        <strain evidence="1 2">PC5538III-lc</strain>
    </source>
</reference>
<accession>A0A5C8DX43</accession>
<dbReference type="EMBL" id="SAXX01000024">
    <property type="protein sequence ID" value="TXJ30045.1"/>
    <property type="molecule type" value="Genomic_DNA"/>
</dbReference>
<dbReference type="AlphaFoldDB" id="A0A5C8DX43"/>